<feature type="non-terminal residue" evidence="1">
    <location>
        <position position="1"/>
    </location>
</feature>
<protein>
    <submittedName>
        <fullName evidence="1">10898_t:CDS:1</fullName>
    </submittedName>
</protein>
<dbReference type="Proteomes" id="UP000789860">
    <property type="component" value="Unassembled WGS sequence"/>
</dbReference>
<evidence type="ECO:0000313" key="2">
    <source>
        <dbReference type="Proteomes" id="UP000789860"/>
    </source>
</evidence>
<keyword evidence="2" id="KW-1185">Reference proteome</keyword>
<feature type="non-terminal residue" evidence="1">
    <location>
        <position position="70"/>
    </location>
</feature>
<gene>
    <name evidence="1" type="ORF">SCALOS_LOCUS10362</name>
</gene>
<proteinExistence type="predicted"/>
<evidence type="ECO:0000313" key="1">
    <source>
        <dbReference type="EMBL" id="CAG8697189.1"/>
    </source>
</evidence>
<dbReference type="EMBL" id="CAJVPM010038084">
    <property type="protein sequence ID" value="CAG8697189.1"/>
    <property type="molecule type" value="Genomic_DNA"/>
</dbReference>
<comment type="caution">
    <text evidence="1">The sequence shown here is derived from an EMBL/GenBank/DDBJ whole genome shotgun (WGS) entry which is preliminary data.</text>
</comment>
<reference evidence="1" key="1">
    <citation type="submission" date="2021-06" db="EMBL/GenBank/DDBJ databases">
        <authorList>
            <person name="Kallberg Y."/>
            <person name="Tangrot J."/>
            <person name="Rosling A."/>
        </authorList>
    </citation>
    <scope>NUCLEOTIDE SEQUENCE</scope>
    <source>
        <strain evidence="1">AU212A</strain>
    </source>
</reference>
<sequence length="70" mass="8070">NLRFLRRQVNTQKVEVGMFRLLLCLEENEGCESDWRNLKVSIFKNPNENSKGRSSNTATSTITTLEILLL</sequence>
<organism evidence="1 2">
    <name type="scientific">Scutellospora calospora</name>
    <dbReference type="NCBI Taxonomy" id="85575"/>
    <lineage>
        <taxon>Eukaryota</taxon>
        <taxon>Fungi</taxon>
        <taxon>Fungi incertae sedis</taxon>
        <taxon>Mucoromycota</taxon>
        <taxon>Glomeromycotina</taxon>
        <taxon>Glomeromycetes</taxon>
        <taxon>Diversisporales</taxon>
        <taxon>Gigasporaceae</taxon>
        <taxon>Scutellospora</taxon>
    </lineage>
</organism>
<name>A0ACA9PBS6_9GLOM</name>
<accession>A0ACA9PBS6</accession>